<dbReference type="EMBL" id="NIDE01000019">
    <property type="protein sequence ID" value="OWK34701.1"/>
    <property type="molecule type" value="Genomic_DNA"/>
</dbReference>
<organism evidence="1 2">
    <name type="scientific">Fimbriiglobus ruber</name>
    <dbReference type="NCBI Taxonomy" id="1908690"/>
    <lineage>
        <taxon>Bacteria</taxon>
        <taxon>Pseudomonadati</taxon>
        <taxon>Planctomycetota</taxon>
        <taxon>Planctomycetia</taxon>
        <taxon>Gemmatales</taxon>
        <taxon>Gemmataceae</taxon>
        <taxon>Fimbriiglobus</taxon>
    </lineage>
</organism>
<proteinExistence type="predicted"/>
<name>A0A225CZC7_9BACT</name>
<comment type="caution">
    <text evidence="1">The sequence shown here is derived from an EMBL/GenBank/DDBJ whole genome shotgun (WGS) entry which is preliminary data.</text>
</comment>
<accession>A0A225CZC7</accession>
<dbReference type="AlphaFoldDB" id="A0A225CZC7"/>
<sequence length="43" mass="4749">MLREGILSVRTVNTWMNLLAVSTFPSDRSVADTDVTRDVPEGV</sequence>
<evidence type="ECO:0000313" key="1">
    <source>
        <dbReference type="EMBL" id="OWK34701.1"/>
    </source>
</evidence>
<gene>
    <name evidence="1" type="ORF">FRUB_09543</name>
</gene>
<reference evidence="2" key="1">
    <citation type="submission" date="2017-06" db="EMBL/GenBank/DDBJ databases">
        <title>Genome analysis of Fimbriiglobus ruber SP5, the first member of the order Planctomycetales with confirmed chitinolytic capability.</title>
        <authorList>
            <person name="Ravin N.V."/>
            <person name="Rakitin A.L."/>
            <person name="Ivanova A.A."/>
            <person name="Beletsky A.V."/>
            <person name="Kulichevskaya I.S."/>
            <person name="Mardanov A.V."/>
            <person name="Dedysh S.N."/>
        </authorList>
    </citation>
    <scope>NUCLEOTIDE SEQUENCE [LARGE SCALE GENOMIC DNA]</scope>
    <source>
        <strain evidence="2">SP5</strain>
    </source>
</reference>
<evidence type="ECO:0000313" key="2">
    <source>
        <dbReference type="Proteomes" id="UP000214646"/>
    </source>
</evidence>
<keyword evidence="2" id="KW-1185">Reference proteome</keyword>
<protein>
    <submittedName>
        <fullName evidence="1">Uncharacterized protein</fullName>
    </submittedName>
</protein>
<dbReference type="Proteomes" id="UP000214646">
    <property type="component" value="Unassembled WGS sequence"/>
</dbReference>